<evidence type="ECO:0000256" key="8">
    <source>
        <dbReference type="SAM" id="Phobius"/>
    </source>
</evidence>
<dbReference type="PANTHER" id="PTHR13505:SF7">
    <property type="entry name" value="TRANSMEMBRANE PROTEIN 208"/>
    <property type="match status" value="1"/>
</dbReference>
<dbReference type="GO" id="GO:0005789">
    <property type="term" value="C:endoplasmic reticulum membrane"/>
    <property type="evidence" value="ECO:0007669"/>
    <property type="project" value="UniProtKB-SubCell"/>
</dbReference>
<keyword evidence="10" id="KW-1185">Reference proteome</keyword>
<dbReference type="RefSeq" id="XP_033589418.1">
    <property type="nucleotide sequence ID" value="XM_033731910.1"/>
</dbReference>
<dbReference type="EMBL" id="MU001636">
    <property type="protein sequence ID" value="KAF2482848.1"/>
    <property type="molecule type" value="Genomic_DNA"/>
</dbReference>
<gene>
    <name evidence="9" type="ORF">BDY17DRAFT_267527</name>
</gene>
<evidence type="ECO:0000313" key="9">
    <source>
        <dbReference type="EMBL" id="KAF2482848.1"/>
    </source>
</evidence>
<evidence type="ECO:0000256" key="2">
    <source>
        <dbReference type="ARBA" id="ARBA00009950"/>
    </source>
</evidence>
<dbReference type="Proteomes" id="UP000799767">
    <property type="component" value="Unassembled WGS sequence"/>
</dbReference>
<organism evidence="9 10">
    <name type="scientific">Neohortaea acidophila</name>
    <dbReference type="NCBI Taxonomy" id="245834"/>
    <lineage>
        <taxon>Eukaryota</taxon>
        <taxon>Fungi</taxon>
        <taxon>Dikarya</taxon>
        <taxon>Ascomycota</taxon>
        <taxon>Pezizomycotina</taxon>
        <taxon>Dothideomycetes</taxon>
        <taxon>Dothideomycetidae</taxon>
        <taxon>Mycosphaerellales</taxon>
        <taxon>Teratosphaeriaceae</taxon>
        <taxon>Neohortaea</taxon>
    </lineage>
</organism>
<comment type="similarity">
    <text evidence="2">Belongs to the TMEM208 family.</text>
</comment>
<dbReference type="GO" id="GO:0005773">
    <property type="term" value="C:vacuole"/>
    <property type="evidence" value="ECO:0007669"/>
    <property type="project" value="GOC"/>
</dbReference>
<evidence type="ECO:0000313" key="10">
    <source>
        <dbReference type="Proteomes" id="UP000799767"/>
    </source>
</evidence>
<dbReference type="AlphaFoldDB" id="A0A6A6PRU0"/>
<reference evidence="9" key="1">
    <citation type="journal article" date="2020" name="Stud. Mycol.">
        <title>101 Dothideomycetes genomes: a test case for predicting lifestyles and emergence of pathogens.</title>
        <authorList>
            <person name="Haridas S."/>
            <person name="Albert R."/>
            <person name="Binder M."/>
            <person name="Bloem J."/>
            <person name="Labutti K."/>
            <person name="Salamov A."/>
            <person name="Andreopoulos B."/>
            <person name="Baker S."/>
            <person name="Barry K."/>
            <person name="Bills G."/>
            <person name="Bluhm B."/>
            <person name="Cannon C."/>
            <person name="Castanera R."/>
            <person name="Culley D."/>
            <person name="Daum C."/>
            <person name="Ezra D."/>
            <person name="Gonzalez J."/>
            <person name="Henrissat B."/>
            <person name="Kuo A."/>
            <person name="Liang C."/>
            <person name="Lipzen A."/>
            <person name="Lutzoni F."/>
            <person name="Magnuson J."/>
            <person name="Mondo S."/>
            <person name="Nolan M."/>
            <person name="Ohm R."/>
            <person name="Pangilinan J."/>
            <person name="Park H.-J."/>
            <person name="Ramirez L."/>
            <person name="Alfaro M."/>
            <person name="Sun H."/>
            <person name="Tritt A."/>
            <person name="Yoshinaga Y."/>
            <person name="Zwiers L.-H."/>
            <person name="Turgeon B."/>
            <person name="Goodwin S."/>
            <person name="Spatafora J."/>
            <person name="Crous P."/>
            <person name="Grigoriev I."/>
        </authorList>
    </citation>
    <scope>NUCLEOTIDE SEQUENCE</scope>
    <source>
        <strain evidence="9">CBS 113389</strain>
    </source>
</reference>
<comment type="subcellular location">
    <subcellularLocation>
        <location evidence="1">Endoplasmic reticulum membrane</location>
        <topology evidence="1">Multi-pass membrane protein</topology>
    </subcellularLocation>
</comment>
<feature type="transmembrane region" description="Helical" evidence="8">
    <location>
        <begin position="45"/>
        <end position="62"/>
    </location>
</feature>
<evidence type="ECO:0000256" key="4">
    <source>
        <dbReference type="ARBA" id="ARBA00022824"/>
    </source>
</evidence>
<keyword evidence="4" id="KW-0256">Endoplasmic reticulum</keyword>
<feature type="compositionally biased region" description="Polar residues" evidence="7">
    <location>
        <begin position="148"/>
        <end position="157"/>
    </location>
</feature>
<dbReference type="InterPro" id="IPR008506">
    <property type="entry name" value="SND2/TMEM208"/>
</dbReference>
<proteinExistence type="inferred from homology"/>
<evidence type="ECO:0000256" key="7">
    <source>
        <dbReference type="SAM" id="MobiDB-lite"/>
    </source>
</evidence>
<dbReference type="Pfam" id="PF05620">
    <property type="entry name" value="TMEM208_SND2"/>
    <property type="match status" value="1"/>
</dbReference>
<accession>A0A6A6PRU0</accession>
<feature type="region of interest" description="Disordered" evidence="7">
    <location>
        <begin position="146"/>
        <end position="173"/>
    </location>
</feature>
<keyword evidence="5 8" id="KW-1133">Transmembrane helix</keyword>
<evidence type="ECO:0000256" key="1">
    <source>
        <dbReference type="ARBA" id="ARBA00004477"/>
    </source>
</evidence>
<dbReference type="PANTHER" id="PTHR13505">
    <property type="entry name" value="TRANSMEMBRANE PROTEIN 208"/>
    <property type="match status" value="1"/>
</dbReference>
<name>A0A6A6PRU0_9PEZI</name>
<dbReference type="OrthoDB" id="10012212at2759"/>
<evidence type="ECO:0000256" key="6">
    <source>
        <dbReference type="ARBA" id="ARBA00023136"/>
    </source>
</evidence>
<keyword evidence="3 8" id="KW-0812">Transmembrane</keyword>
<sequence length="173" mass="19626">MAQKSLKTLAAKNTSTLNRTHLITLAIHATYLLCSLLLFRRRYRFLPYILCALPALGIEIYFERLARPTFSANGDLKRAGEDLEAKGLTEWMWDVLYWTWGCIVLVTLAGTWAWWLYAAVPVYTVYSLFGTYSKVKGGMGGLMGQGQTVEENSGQSKRQAKMEKRGGQKVQYR</sequence>
<protein>
    <submittedName>
        <fullName evidence="9">DUF788 domain protein</fullName>
    </submittedName>
</protein>
<feature type="transmembrane region" description="Helical" evidence="8">
    <location>
        <begin position="95"/>
        <end position="117"/>
    </location>
</feature>
<evidence type="ECO:0000256" key="3">
    <source>
        <dbReference type="ARBA" id="ARBA00022692"/>
    </source>
</evidence>
<dbReference type="GeneID" id="54472912"/>
<feature type="transmembrane region" description="Helical" evidence="8">
    <location>
        <begin position="21"/>
        <end position="39"/>
    </location>
</feature>
<keyword evidence="6 8" id="KW-0472">Membrane</keyword>
<dbReference type="GO" id="GO:0006624">
    <property type="term" value="P:vacuolar protein processing"/>
    <property type="evidence" value="ECO:0007669"/>
    <property type="project" value="TreeGrafter"/>
</dbReference>
<evidence type="ECO:0000256" key="5">
    <source>
        <dbReference type="ARBA" id="ARBA00022989"/>
    </source>
</evidence>